<dbReference type="InterPro" id="IPR009061">
    <property type="entry name" value="DNA-bd_dom_put_sf"/>
</dbReference>
<dbReference type="InterPro" id="IPR000551">
    <property type="entry name" value="MerR-type_HTH_dom"/>
</dbReference>
<organism evidence="3 4">
    <name type="scientific">Kitasatospora aburaviensis</name>
    <dbReference type="NCBI Taxonomy" id="67265"/>
    <lineage>
        <taxon>Bacteria</taxon>
        <taxon>Bacillati</taxon>
        <taxon>Actinomycetota</taxon>
        <taxon>Actinomycetes</taxon>
        <taxon>Kitasatosporales</taxon>
        <taxon>Streptomycetaceae</taxon>
        <taxon>Kitasatospora</taxon>
    </lineage>
</organism>
<comment type="caution">
    <text evidence="3">The sequence shown here is derived from an EMBL/GenBank/DDBJ whole genome shotgun (WGS) entry which is preliminary data.</text>
</comment>
<protein>
    <submittedName>
        <fullName evidence="3">MerR family transcriptional regulator</fullName>
    </submittedName>
</protein>
<name>A0ABW1F8P1_9ACTN</name>
<dbReference type="PROSITE" id="PS50937">
    <property type="entry name" value="HTH_MERR_2"/>
    <property type="match status" value="1"/>
</dbReference>
<evidence type="ECO:0000259" key="2">
    <source>
        <dbReference type="PROSITE" id="PS50937"/>
    </source>
</evidence>
<dbReference type="Gene3D" id="1.10.1660.10">
    <property type="match status" value="1"/>
</dbReference>
<evidence type="ECO:0000313" key="4">
    <source>
        <dbReference type="Proteomes" id="UP001596067"/>
    </source>
</evidence>
<dbReference type="Proteomes" id="UP001596067">
    <property type="component" value="Unassembled WGS sequence"/>
</dbReference>
<sequence length="302" mass="33958">MPHDLLSIGELAEQAGVSVKAVRFYSDRGLLPEADRSSGGHRRYTHQTLERLRLIRSLRGLDISLPDITRLLDTDTSEEESDNRLQNVVARRLDTLSTELLGLRWREAALRLLHTSPPGERAERLRLLGTLSTPPTTDTLVRYWHRLLPTRLPTRLTTSIVDAAVPPPPEQPSPEQVLAFAQLHQLTKAVNDTCAAQHRPSVPRPELLYDGLREAYELTVPALTAGHKPTTGEALDCFVTAHARSHQQRDTPAFRRKLRHTLTTEEHPTMRRYWALASQLTPQPTLGAAHTWLTTALHSNTQ</sequence>
<dbReference type="PANTHER" id="PTHR30204:SF93">
    <property type="entry name" value="HTH MERR-TYPE DOMAIN-CONTAINING PROTEIN"/>
    <property type="match status" value="1"/>
</dbReference>
<proteinExistence type="predicted"/>
<dbReference type="EMBL" id="JBHSOD010000078">
    <property type="protein sequence ID" value="MFC5890307.1"/>
    <property type="molecule type" value="Genomic_DNA"/>
</dbReference>
<dbReference type="Pfam" id="PF13411">
    <property type="entry name" value="MerR_1"/>
    <property type="match status" value="1"/>
</dbReference>
<dbReference type="PANTHER" id="PTHR30204">
    <property type="entry name" value="REDOX-CYCLING DRUG-SENSING TRANSCRIPTIONAL ACTIVATOR SOXR"/>
    <property type="match status" value="1"/>
</dbReference>
<keyword evidence="1" id="KW-0238">DNA-binding</keyword>
<evidence type="ECO:0000256" key="1">
    <source>
        <dbReference type="ARBA" id="ARBA00023125"/>
    </source>
</evidence>
<gene>
    <name evidence="3" type="ORF">ACFP0N_35670</name>
</gene>
<keyword evidence="4" id="KW-1185">Reference proteome</keyword>
<dbReference type="RefSeq" id="WP_380237502.1">
    <property type="nucleotide sequence ID" value="NZ_JBHSOD010000078.1"/>
</dbReference>
<accession>A0ABW1F8P1</accession>
<evidence type="ECO:0000313" key="3">
    <source>
        <dbReference type="EMBL" id="MFC5890307.1"/>
    </source>
</evidence>
<reference evidence="4" key="1">
    <citation type="journal article" date="2019" name="Int. J. Syst. Evol. Microbiol.">
        <title>The Global Catalogue of Microorganisms (GCM) 10K type strain sequencing project: providing services to taxonomists for standard genome sequencing and annotation.</title>
        <authorList>
            <consortium name="The Broad Institute Genomics Platform"/>
            <consortium name="The Broad Institute Genome Sequencing Center for Infectious Disease"/>
            <person name="Wu L."/>
            <person name="Ma J."/>
        </authorList>
    </citation>
    <scope>NUCLEOTIDE SEQUENCE [LARGE SCALE GENOMIC DNA]</scope>
    <source>
        <strain evidence="4">CGMCC 4.1469</strain>
    </source>
</reference>
<dbReference type="SMART" id="SM00422">
    <property type="entry name" value="HTH_MERR"/>
    <property type="match status" value="1"/>
</dbReference>
<dbReference type="InterPro" id="IPR047057">
    <property type="entry name" value="MerR_fam"/>
</dbReference>
<dbReference type="PRINTS" id="PR00040">
    <property type="entry name" value="HTHMERR"/>
</dbReference>
<dbReference type="SUPFAM" id="SSF46955">
    <property type="entry name" value="Putative DNA-binding domain"/>
    <property type="match status" value="1"/>
</dbReference>
<feature type="domain" description="HTH merR-type" evidence="2">
    <location>
        <begin position="5"/>
        <end position="74"/>
    </location>
</feature>